<dbReference type="GO" id="GO:0030976">
    <property type="term" value="F:thiamine pyrophosphate binding"/>
    <property type="evidence" value="ECO:0007669"/>
    <property type="project" value="InterPro"/>
</dbReference>
<dbReference type="InterPro" id="IPR019456">
    <property type="entry name" value="Pyrv-flavodox_OxRtase_EKR"/>
</dbReference>
<dbReference type="GO" id="GO:0051539">
    <property type="term" value="F:4 iron, 4 sulfur cluster binding"/>
    <property type="evidence" value="ECO:0007669"/>
    <property type="project" value="UniProtKB-KW"/>
</dbReference>
<dbReference type="FunFam" id="3.40.50.970:FF:000012">
    <property type="entry name" value="Pyruvate:ferredoxin (Flavodoxin) oxidoreductase"/>
    <property type="match status" value="1"/>
</dbReference>
<evidence type="ECO:0000256" key="11">
    <source>
        <dbReference type="PIRSR" id="PIRSR000159-2"/>
    </source>
</evidence>
<feature type="binding site" evidence="12">
    <location>
        <position position="755"/>
    </location>
    <ligand>
        <name>[4Fe-4S] cluster</name>
        <dbReference type="ChEBI" id="CHEBI:49883"/>
        <label>2</label>
    </ligand>
</feature>
<dbReference type="InterPro" id="IPR019752">
    <property type="entry name" value="Pyrv/ketoisovalerate_OxRed_cat"/>
</dbReference>
<dbReference type="GO" id="GO:0005506">
    <property type="term" value="F:iron ion binding"/>
    <property type="evidence" value="ECO:0007669"/>
    <property type="project" value="InterPro"/>
</dbReference>
<evidence type="ECO:0000256" key="9">
    <source>
        <dbReference type="PIRNR" id="PIRNR000159"/>
    </source>
</evidence>
<dbReference type="Pfam" id="PF02775">
    <property type="entry name" value="TPP_enzyme_C"/>
    <property type="match status" value="1"/>
</dbReference>
<dbReference type="Pfam" id="PF12838">
    <property type="entry name" value="Fer4_7"/>
    <property type="match status" value="1"/>
</dbReference>
<feature type="binding site" evidence="12">
    <location>
        <position position="708"/>
    </location>
    <ligand>
        <name>[4Fe-4S] cluster</name>
        <dbReference type="ChEBI" id="CHEBI:49883"/>
        <label>2</label>
    </ligand>
</feature>
<dbReference type="Pfam" id="PF01855">
    <property type="entry name" value="POR_N"/>
    <property type="match status" value="1"/>
</dbReference>
<dbReference type="PROSITE" id="PS51379">
    <property type="entry name" value="4FE4S_FER_2"/>
    <property type="match status" value="2"/>
</dbReference>
<dbReference type="SUPFAM" id="SSF52518">
    <property type="entry name" value="Thiamin diphosphate-binding fold (THDP-binding)"/>
    <property type="match status" value="2"/>
</dbReference>
<evidence type="ECO:0000256" key="4">
    <source>
        <dbReference type="ARBA" id="ARBA00022723"/>
    </source>
</evidence>
<dbReference type="SUPFAM" id="SSF53323">
    <property type="entry name" value="Pyruvate-ferredoxin oxidoreductase, PFOR, domain III"/>
    <property type="match status" value="1"/>
</dbReference>
<dbReference type="InterPro" id="IPR009014">
    <property type="entry name" value="Transketo_C/PFOR_II"/>
</dbReference>
<keyword evidence="3 12" id="KW-0004">4Fe-4S</keyword>
<name>A0A0K8PAT1_9CHLR</name>
<dbReference type="InterPro" id="IPR002880">
    <property type="entry name" value="Pyrv_Fd/Flavodoxin_OxRdtase_N"/>
</dbReference>
<comment type="cofactor">
    <cofactor evidence="12">
        <name>[4Fe-4S] cluster</name>
        <dbReference type="ChEBI" id="CHEBI:49883"/>
    </cofactor>
    <text evidence="12">Binds 3 [4Fe-4S] clusters per subunit.</text>
</comment>
<evidence type="ECO:0000256" key="1">
    <source>
        <dbReference type="ARBA" id="ARBA00009032"/>
    </source>
</evidence>
<feature type="site" description="Important for catalytic activity" evidence="11">
    <location>
        <position position="1013"/>
    </location>
</feature>
<dbReference type="InterPro" id="IPR050722">
    <property type="entry name" value="Pyruvate:ferred/Flavod_OxRd"/>
</dbReference>
<keyword evidence="6 9" id="KW-0560">Oxidoreductase</keyword>
<feature type="binding site" evidence="12">
    <location>
        <position position="765"/>
    </location>
    <ligand>
        <name>[4Fe-4S] cluster</name>
        <dbReference type="ChEBI" id="CHEBI:49883"/>
        <label>1</label>
    </ligand>
</feature>
<dbReference type="PIRSF" id="PIRSF000159">
    <property type="entry name" value="NifJ"/>
    <property type="match status" value="1"/>
</dbReference>
<dbReference type="GO" id="GO:0022900">
    <property type="term" value="P:electron transport chain"/>
    <property type="evidence" value="ECO:0007669"/>
    <property type="project" value="InterPro"/>
</dbReference>
<feature type="binding site" evidence="12">
    <location>
        <position position="761"/>
    </location>
    <ligand>
        <name>[4Fe-4S] cluster</name>
        <dbReference type="ChEBI" id="CHEBI:49883"/>
        <label>2</label>
    </ligand>
</feature>
<dbReference type="Gene3D" id="3.40.50.970">
    <property type="match status" value="2"/>
</dbReference>
<dbReference type="STRING" id="1678840.ATC1_12168"/>
<keyword evidence="14" id="KW-0670">Pyruvate</keyword>
<feature type="binding site" evidence="10">
    <location>
        <position position="834"/>
    </location>
    <ligand>
        <name>thiamine diphosphate</name>
        <dbReference type="ChEBI" id="CHEBI:58937"/>
    </ligand>
</feature>
<feature type="site" description="Important for catalytic activity" evidence="11">
    <location>
        <position position="114"/>
    </location>
</feature>
<dbReference type="Pfam" id="PF01558">
    <property type="entry name" value="POR"/>
    <property type="match status" value="1"/>
</dbReference>
<dbReference type="InterPro" id="IPR033412">
    <property type="entry name" value="PFOR_II"/>
</dbReference>
<feature type="site" description="Important for catalytic activity" evidence="11">
    <location>
        <position position="31"/>
    </location>
</feature>
<keyword evidence="2 9" id="KW-0813">Transport</keyword>
<dbReference type="Gene3D" id="3.30.70.20">
    <property type="match status" value="1"/>
</dbReference>
<dbReference type="GO" id="GO:0016903">
    <property type="term" value="F:oxidoreductase activity, acting on the aldehyde or oxo group of donors"/>
    <property type="evidence" value="ECO:0007669"/>
    <property type="project" value="InterPro"/>
</dbReference>
<dbReference type="Gene3D" id="4.10.780.10">
    <property type="entry name" value="Pyruvate-flavodoxin oxidoreductase, EKR domain"/>
    <property type="match status" value="1"/>
</dbReference>
<keyword evidence="15" id="KW-1185">Reference proteome</keyword>
<keyword evidence="5 9" id="KW-0249">Electron transport</keyword>
<evidence type="ECO:0000256" key="10">
    <source>
        <dbReference type="PIRSR" id="PIRSR000159-1"/>
    </source>
</evidence>
<feature type="binding site" evidence="10">
    <location>
        <position position="31"/>
    </location>
    <ligand>
        <name>pyruvate</name>
        <dbReference type="ChEBI" id="CHEBI:15361"/>
    </ligand>
</feature>
<dbReference type="InterPro" id="IPR029061">
    <property type="entry name" value="THDP-binding"/>
</dbReference>
<dbReference type="InterPro" id="IPR011766">
    <property type="entry name" value="TPP_enzyme_TPP-bd"/>
</dbReference>
<feature type="site" description="Important for catalytic activity" evidence="11">
    <location>
        <position position="64"/>
    </location>
</feature>
<dbReference type="AlphaFoldDB" id="A0A0K8PAT1"/>
<dbReference type="SMART" id="SM00890">
    <property type="entry name" value="EKR"/>
    <property type="match status" value="1"/>
</dbReference>
<dbReference type="FunFam" id="3.30.70.20:FF:000022">
    <property type="entry name" value="Pyruvate:ferredoxin (Flavodoxin) oxidoreductase"/>
    <property type="match status" value="1"/>
</dbReference>
<dbReference type="CDD" id="cd03377">
    <property type="entry name" value="TPP_PFOR_PNO"/>
    <property type="match status" value="1"/>
</dbReference>
<dbReference type="PANTHER" id="PTHR32154:SF0">
    <property type="entry name" value="PYRUVATE-FLAVODOXIN OXIDOREDUCTASE-RELATED"/>
    <property type="match status" value="1"/>
</dbReference>
<feature type="binding site" evidence="10">
    <location>
        <position position="114"/>
    </location>
    <ligand>
        <name>pyruvate</name>
        <dbReference type="ChEBI" id="CHEBI:15361"/>
    </ligand>
</feature>
<keyword evidence="8 12" id="KW-0411">Iron-sulfur</keyword>
<keyword evidence="4 12" id="KW-0479">Metal-binding</keyword>
<proteinExistence type="inferred from homology"/>
<gene>
    <name evidence="14" type="ORF">ATC1_12168</name>
</gene>
<feature type="binding site" evidence="12">
    <location>
        <position position="758"/>
    </location>
    <ligand>
        <name>[4Fe-4S] cluster</name>
        <dbReference type="ChEBI" id="CHEBI:49883"/>
        <label>2</label>
    </ligand>
</feature>
<dbReference type="PATRIC" id="fig|1678840.3.peg.702"/>
<feature type="domain" description="4Fe-4S ferredoxin-type" evidence="13">
    <location>
        <begin position="746"/>
        <end position="776"/>
    </location>
</feature>
<reference evidence="14" key="1">
    <citation type="journal article" date="2015" name="Genome Announc.">
        <title>Draft Genome Sequence of Anaerolineae Strain TC1, a Novel Isolate from a Methanogenic Wastewater Treatment System.</title>
        <authorList>
            <person name="Matsuura N."/>
            <person name="Tourlousse D.M."/>
            <person name="Sun L."/>
            <person name="Toyonaga M."/>
            <person name="Kuroda K."/>
            <person name="Ohashi A."/>
            <person name="Cruz R."/>
            <person name="Yamaguchi T."/>
            <person name="Sekiguchi Y."/>
        </authorList>
    </citation>
    <scope>NUCLEOTIDE SEQUENCE [LARGE SCALE GENOMIC DNA]</scope>
    <source>
        <strain evidence="14">TC1</strain>
    </source>
</reference>
<feature type="binding site" evidence="12">
    <location>
        <position position="1088"/>
    </location>
    <ligand>
        <name>[4Fe-4S] cluster</name>
        <dbReference type="ChEBI" id="CHEBI:49883"/>
        <label>3</label>
    </ligand>
</feature>
<evidence type="ECO:0000313" key="14">
    <source>
        <dbReference type="EMBL" id="GAP39634.1"/>
    </source>
</evidence>
<accession>A0A0K8PAT1</accession>
<feature type="binding site" evidence="12">
    <location>
        <position position="698"/>
    </location>
    <ligand>
        <name>[4Fe-4S] cluster</name>
        <dbReference type="ChEBI" id="CHEBI:49883"/>
        <label>1</label>
    </ligand>
</feature>
<feature type="binding site" evidence="12">
    <location>
        <position position="701"/>
    </location>
    <ligand>
        <name>[4Fe-4S] cluster</name>
        <dbReference type="ChEBI" id="CHEBI:49883"/>
        <label>1</label>
    </ligand>
</feature>
<feature type="binding site" evidence="12">
    <location>
        <position position="704"/>
    </location>
    <ligand>
        <name>[4Fe-4S] cluster</name>
        <dbReference type="ChEBI" id="CHEBI:49883"/>
        <label>1</label>
    </ligand>
</feature>
<dbReference type="GO" id="GO:0006979">
    <property type="term" value="P:response to oxidative stress"/>
    <property type="evidence" value="ECO:0007669"/>
    <property type="project" value="TreeGrafter"/>
</dbReference>
<feature type="binding site" evidence="10">
    <location>
        <position position="857"/>
    </location>
    <ligand>
        <name>thiamine diphosphate</name>
        <dbReference type="ChEBI" id="CHEBI:58937"/>
    </ligand>
</feature>
<protein>
    <submittedName>
        <fullName evidence="14">Pyruvate:ferredoxin (Flavodoxin) oxidoreductase, homodimeric</fullName>
    </submittedName>
</protein>
<evidence type="ECO:0000256" key="2">
    <source>
        <dbReference type="ARBA" id="ARBA00022448"/>
    </source>
</evidence>
<feature type="domain" description="4Fe-4S ferredoxin-type" evidence="13">
    <location>
        <begin position="689"/>
        <end position="718"/>
    </location>
</feature>
<feature type="binding site" evidence="12">
    <location>
        <position position="829"/>
    </location>
    <ligand>
        <name>[4Fe-4S] cluster</name>
        <dbReference type="ChEBI" id="CHEBI:49883"/>
        <label>3</label>
    </ligand>
</feature>
<dbReference type="InterPro" id="IPR002869">
    <property type="entry name" value="Pyrv_flavodox_OxRed_cen"/>
</dbReference>
<feature type="binding site" evidence="10">
    <location>
        <begin position="1008"/>
        <end position="1013"/>
    </location>
    <ligand>
        <name>thiamine diphosphate</name>
        <dbReference type="ChEBI" id="CHEBI:58937"/>
    </ligand>
</feature>
<evidence type="ECO:0000259" key="13">
    <source>
        <dbReference type="PROSITE" id="PS51379"/>
    </source>
</evidence>
<dbReference type="FunFam" id="3.40.50.920:FF:000007">
    <property type="entry name" value="Pyruvate:ferredoxin (Flavodoxin) oxidoreductase"/>
    <property type="match status" value="1"/>
</dbReference>
<dbReference type="Gene3D" id="3.40.50.920">
    <property type="match status" value="1"/>
</dbReference>
<dbReference type="EMBL" id="DF968180">
    <property type="protein sequence ID" value="GAP39634.1"/>
    <property type="molecule type" value="Genomic_DNA"/>
</dbReference>
<dbReference type="Gene3D" id="3.40.920.10">
    <property type="entry name" value="Pyruvate-ferredoxin oxidoreductase, PFOR, domain III"/>
    <property type="match status" value="1"/>
</dbReference>
<dbReference type="InterPro" id="IPR037112">
    <property type="entry name" value="Pyrv-flavodox_OxR_EKR_sf"/>
</dbReference>
<sequence>MARQKVTIDANEAVAYVAYRMNEVIALFPITPSSPMGEHSDEWAAKGVKNLWGTVPSIMEMQSEGGAAGAVHGALSTGAMTTTFTASQGLLLMIPNMYKIAGELTSTVFHVTARALAPHALSIFGDQSDVMATRQTGFALIASNSVQEAHDMALIAQAATLKSRVPFLHFFDGFRTSHEVKKIEQLDLEDMRAMIDDELVRAHRERALRPEKPVVHGTAQNPDVFFQGREACNRYYAATPAIVQEAMDKFAGIVGRSYHLFDYFGPKDADRVVIAMGSGIETLEETAKFLNSKGEKIGVVAVRLYRPFSVADFVKVLPSTVKKITVLDRTKEQGSAGEPLYLDVVTAISEALADGTAPFKTSPMITSGRYGMGSKDFTPAMAAGVFEEMKKDRPMNHFSVGIEDDVTGKSIKYDPSFLLPEEKTVRCMFFGLGSDGTVGANKNSIKIIGIETENDAQGYFEYDSKKSGSTTISHLRFGPNKIRAPYLIGENDANFLACHMFTFLEKLDITRFAAPNAIFLLNTIYGPEEVWDKLPVEVQEDIIAKKMKFYVIDAFSVANKTGMGGRINTIMQTCFFAISGVLPRDEAIDQIKKSIKKTYGKKGEKVVAQNFEAVDSTLANLFEVKYPNQVTSKIHRLPAVPAEAPEFVQKVIAPMIAAKGDKLPVSLLPADGAFPVGTSQWEKRNIAQEVPVWDPETCIQCGKCSIVCPHGVIRQKVYDASYLENAPKTFKSVDSKGYKEFPGTKFTLQISVSDCTGCGLCVETCPAKNKADPTKKAINLAEQLPLRESEGENWKFFMSIPDPDRTKIVPNNVKLSQQLRPLFEFSGACAGCGETPYIKLLTQLFGDHAIIANATGCSSIYSGNLPTTPYTTNADGYGPAWANSLFEDNAEFGLGMRLTIDKQNEFAKELLKDLSAEIGSELVEGLLNADQSTEAGLNEQRKRVAALKSKLAGSKDAKARNLVSLADTLVKKSVWIVGGDGWAYDIGYGGLDHVLASGRNVNILVLDTEVYSNTGGQASKSTPRAAVAKFAAKGKDLPKKDLGYIAMTYGYIYVGKVSMGANDAQVVKTFLEAEAYDGPSLIVAYSHCINHGIDMRTGLQQQKKAVESGHWPLFRYNPAKIALGENPLTIDSKAPSIPLTEYAYGENRYKMLVKSDEARAEVLIKEAQVDAERRWELYRQLAELNYKLGSKDEA</sequence>
<evidence type="ECO:0000256" key="12">
    <source>
        <dbReference type="PIRSR" id="PIRSR000159-50"/>
    </source>
</evidence>
<dbReference type="Pfam" id="PF17147">
    <property type="entry name" value="PFOR_II"/>
    <property type="match status" value="1"/>
</dbReference>
<feature type="binding site" evidence="12">
    <location>
        <position position="857"/>
    </location>
    <ligand>
        <name>[4Fe-4S] cluster</name>
        <dbReference type="ChEBI" id="CHEBI:49883"/>
        <label>3</label>
    </ligand>
</feature>
<evidence type="ECO:0000256" key="8">
    <source>
        <dbReference type="ARBA" id="ARBA00023014"/>
    </source>
</evidence>
<evidence type="ECO:0000256" key="3">
    <source>
        <dbReference type="ARBA" id="ARBA00022485"/>
    </source>
</evidence>
<dbReference type="InterPro" id="IPR011895">
    <property type="entry name" value="Pyrv_flavodox_OxRed"/>
</dbReference>
<dbReference type="SUPFAM" id="SSF52922">
    <property type="entry name" value="TK C-terminal domain-like"/>
    <property type="match status" value="1"/>
</dbReference>
<comment type="similarity">
    <text evidence="1 9">Belongs to the pyruvate:ferredoxin/flavodoxin oxidoreductase family.</text>
</comment>
<evidence type="ECO:0000313" key="15">
    <source>
        <dbReference type="Proteomes" id="UP000053370"/>
    </source>
</evidence>
<dbReference type="RefSeq" id="WP_062278247.1">
    <property type="nucleotide sequence ID" value="NZ_DF968180.1"/>
</dbReference>
<feature type="binding site" evidence="10">
    <location>
        <position position="64"/>
    </location>
    <ligand>
        <name>thiamine diphosphate</name>
        <dbReference type="ChEBI" id="CHEBI:58937"/>
    </ligand>
</feature>
<dbReference type="InterPro" id="IPR017900">
    <property type="entry name" value="4Fe4S_Fe_S_CS"/>
</dbReference>
<feature type="binding site" evidence="10">
    <location>
        <begin position="979"/>
        <end position="982"/>
    </location>
    <ligand>
        <name>thiamine diphosphate</name>
        <dbReference type="ChEBI" id="CHEBI:58937"/>
    </ligand>
</feature>
<feature type="binding site" evidence="12">
    <location>
        <position position="832"/>
    </location>
    <ligand>
        <name>[4Fe-4S] cluster</name>
        <dbReference type="ChEBI" id="CHEBI:49883"/>
        <label>3</label>
    </ligand>
</feature>
<evidence type="ECO:0000256" key="5">
    <source>
        <dbReference type="ARBA" id="ARBA00022982"/>
    </source>
</evidence>
<organism evidence="14">
    <name type="scientific">Flexilinea flocculi</name>
    <dbReference type="NCBI Taxonomy" id="1678840"/>
    <lineage>
        <taxon>Bacteria</taxon>
        <taxon>Bacillati</taxon>
        <taxon>Chloroflexota</taxon>
        <taxon>Anaerolineae</taxon>
        <taxon>Anaerolineales</taxon>
        <taxon>Anaerolineaceae</taxon>
        <taxon>Flexilinea</taxon>
    </lineage>
</organism>
<dbReference type="SUPFAM" id="SSF54862">
    <property type="entry name" value="4Fe-4S ferredoxins"/>
    <property type="match status" value="1"/>
</dbReference>
<dbReference type="NCBIfam" id="TIGR02176">
    <property type="entry name" value="pyruv_ox_red"/>
    <property type="match status" value="1"/>
</dbReference>
<evidence type="ECO:0000256" key="6">
    <source>
        <dbReference type="ARBA" id="ARBA00023002"/>
    </source>
</evidence>
<dbReference type="PROSITE" id="PS00198">
    <property type="entry name" value="4FE4S_FER_1"/>
    <property type="match status" value="1"/>
</dbReference>
<dbReference type="OrthoDB" id="9794954at2"/>
<dbReference type="FunFam" id="3.40.50.970:FF:000041">
    <property type="entry name" value="Pyruvate:ferredoxin (Flavodoxin) oxidoreductase"/>
    <property type="match status" value="1"/>
</dbReference>
<keyword evidence="7 12" id="KW-0408">Iron</keyword>
<dbReference type="InterPro" id="IPR017896">
    <property type="entry name" value="4Fe4S_Fe-S-bd"/>
</dbReference>
<dbReference type="Proteomes" id="UP000053370">
    <property type="component" value="Unassembled WGS sequence"/>
</dbReference>
<evidence type="ECO:0000256" key="7">
    <source>
        <dbReference type="ARBA" id="ARBA00023004"/>
    </source>
</evidence>
<dbReference type="Pfam" id="PF10371">
    <property type="entry name" value="EKR"/>
    <property type="match status" value="1"/>
</dbReference>
<dbReference type="CDD" id="cd07034">
    <property type="entry name" value="TPP_PYR_PFOR_IOR-alpha_like"/>
    <property type="match status" value="1"/>
</dbReference>
<dbReference type="FunFam" id="3.40.920.10:FF:000001">
    <property type="entry name" value="Pyruvate:ferredoxin (Flavodoxin) oxidoreductase"/>
    <property type="match status" value="1"/>
</dbReference>
<dbReference type="PANTHER" id="PTHR32154">
    <property type="entry name" value="PYRUVATE-FLAVODOXIN OXIDOREDUCTASE-RELATED"/>
    <property type="match status" value="1"/>
</dbReference>